<dbReference type="InterPro" id="IPR033337">
    <property type="entry name" value="TORTIFOLIA1/SINE1-2"/>
</dbReference>
<dbReference type="AlphaFoldDB" id="A0AAV5K977"/>
<proteinExistence type="predicted"/>
<dbReference type="EMBL" id="BPVZ01000054">
    <property type="protein sequence ID" value="GKV20276.1"/>
    <property type="molecule type" value="Genomic_DNA"/>
</dbReference>
<dbReference type="PANTHER" id="PTHR31355:SF4">
    <property type="entry name" value="TOG DOMAIN-CONTAINING PROTEIN"/>
    <property type="match status" value="1"/>
</dbReference>
<reference evidence="1 2" key="1">
    <citation type="journal article" date="2021" name="Commun. Biol.">
        <title>The genome of Shorea leprosula (Dipterocarpaceae) highlights the ecological relevance of drought in aseasonal tropical rainforests.</title>
        <authorList>
            <person name="Ng K.K.S."/>
            <person name="Kobayashi M.J."/>
            <person name="Fawcett J.A."/>
            <person name="Hatakeyama M."/>
            <person name="Paape T."/>
            <person name="Ng C.H."/>
            <person name="Ang C.C."/>
            <person name="Tnah L.H."/>
            <person name="Lee C.T."/>
            <person name="Nishiyama T."/>
            <person name="Sese J."/>
            <person name="O'Brien M.J."/>
            <person name="Copetti D."/>
            <person name="Mohd Noor M.I."/>
            <person name="Ong R.C."/>
            <person name="Putra M."/>
            <person name="Sireger I.Z."/>
            <person name="Indrioko S."/>
            <person name="Kosugi Y."/>
            <person name="Izuno A."/>
            <person name="Isagi Y."/>
            <person name="Lee S.L."/>
            <person name="Shimizu K.K."/>
        </authorList>
    </citation>
    <scope>NUCLEOTIDE SEQUENCE [LARGE SCALE GENOMIC DNA]</scope>
    <source>
        <strain evidence="1">214</strain>
    </source>
</reference>
<dbReference type="Proteomes" id="UP001054252">
    <property type="component" value="Unassembled WGS sequence"/>
</dbReference>
<evidence type="ECO:0000313" key="1">
    <source>
        <dbReference type="EMBL" id="GKV20276.1"/>
    </source>
</evidence>
<dbReference type="GO" id="GO:0008017">
    <property type="term" value="F:microtubule binding"/>
    <property type="evidence" value="ECO:0007669"/>
    <property type="project" value="InterPro"/>
</dbReference>
<accession>A0AAV5K977</accession>
<protein>
    <submittedName>
        <fullName evidence="1">Uncharacterized protein</fullName>
    </submittedName>
</protein>
<keyword evidence="2" id="KW-1185">Reference proteome</keyword>
<name>A0AAV5K977_9ROSI</name>
<dbReference type="PANTHER" id="PTHR31355">
    <property type="entry name" value="MICROTUBULE-ASSOCIATED PROTEIN TORTIFOLIA1"/>
    <property type="match status" value="1"/>
</dbReference>
<organism evidence="1 2">
    <name type="scientific">Rubroshorea leprosula</name>
    <dbReference type="NCBI Taxonomy" id="152421"/>
    <lineage>
        <taxon>Eukaryota</taxon>
        <taxon>Viridiplantae</taxon>
        <taxon>Streptophyta</taxon>
        <taxon>Embryophyta</taxon>
        <taxon>Tracheophyta</taxon>
        <taxon>Spermatophyta</taxon>
        <taxon>Magnoliopsida</taxon>
        <taxon>eudicotyledons</taxon>
        <taxon>Gunneridae</taxon>
        <taxon>Pentapetalae</taxon>
        <taxon>rosids</taxon>
        <taxon>malvids</taxon>
        <taxon>Malvales</taxon>
        <taxon>Dipterocarpaceae</taxon>
        <taxon>Rubroshorea</taxon>
    </lineage>
</organism>
<gene>
    <name evidence="1" type="ORF">SLEP1_g30429</name>
</gene>
<sequence>MGRNLSPILQRELENLDKDANSCKSAMRALKSYVRDLDSTAIPIFLAQVSETKETGSVSGGYTISLYEVLARLHGVKIVPQIGIIMSTIIKTLASSADSFPLRQACSKVFPAIARYGIGPTTPEDKRRHIIHSL</sequence>
<dbReference type="GO" id="GO:0005874">
    <property type="term" value="C:microtubule"/>
    <property type="evidence" value="ECO:0007669"/>
    <property type="project" value="InterPro"/>
</dbReference>
<evidence type="ECO:0000313" key="2">
    <source>
        <dbReference type="Proteomes" id="UP001054252"/>
    </source>
</evidence>
<comment type="caution">
    <text evidence="1">The sequence shown here is derived from an EMBL/GenBank/DDBJ whole genome shotgun (WGS) entry which is preliminary data.</text>
</comment>